<dbReference type="EMBL" id="MDYQ01000132">
    <property type="protein sequence ID" value="PRP81002.1"/>
    <property type="molecule type" value="Genomic_DNA"/>
</dbReference>
<organism evidence="1 2">
    <name type="scientific">Planoprotostelium fungivorum</name>
    <dbReference type="NCBI Taxonomy" id="1890364"/>
    <lineage>
        <taxon>Eukaryota</taxon>
        <taxon>Amoebozoa</taxon>
        <taxon>Evosea</taxon>
        <taxon>Variosea</taxon>
        <taxon>Cavosteliida</taxon>
        <taxon>Cavosteliaceae</taxon>
        <taxon>Planoprotostelium</taxon>
    </lineage>
</organism>
<accession>A0A2P6NAN1</accession>
<proteinExistence type="predicted"/>
<name>A0A2P6NAN1_9EUKA</name>
<sequence length="178" mass="18737">MATTPRPRDDSYLSELPTIDAKRNALAADVRRLTTQQDFIDSVKAKGPAVYSRAQLEFGQRISLVRLTPLLGVTSHIIPGQVTAVGPGIILVSALSAKGMTGGALACAATGAAIGFIGGSAEVSEERLEEWAHLLSTNVLTKPISMSMRPPSAVSYSLDQIHTVCGGKELTVVPARLK</sequence>
<comment type="caution">
    <text evidence="1">The sequence shown here is derived from an EMBL/GenBank/DDBJ whole genome shotgun (WGS) entry which is preliminary data.</text>
</comment>
<dbReference type="AlphaFoldDB" id="A0A2P6NAN1"/>
<protein>
    <submittedName>
        <fullName evidence="1">Uncharacterized protein</fullName>
    </submittedName>
</protein>
<gene>
    <name evidence="1" type="ORF">PROFUN_11154</name>
</gene>
<evidence type="ECO:0000313" key="2">
    <source>
        <dbReference type="Proteomes" id="UP000241769"/>
    </source>
</evidence>
<evidence type="ECO:0000313" key="1">
    <source>
        <dbReference type="EMBL" id="PRP81002.1"/>
    </source>
</evidence>
<keyword evidence="2" id="KW-1185">Reference proteome</keyword>
<dbReference type="Proteomes" id="UP000241769">
    <property type="component" value="Unassembled WGS sequence"/>
</dbReference>
<reference evidence="1 2" key="1">
    <citation type="journal article" date="2018" name="Genome Biol. Evol.">
        <title>Multiple Roots of Fruiting Body Formation in Amoebozoa.</title>
        <authorList>
            <person name="Hillmann F."/>
            <person name="Forbes G."/>
            <person name="Novohradska S."/>
            <person name="Ferling I."/>
            <person name="Riege K."/>
            <person name="Groth M."/>
            <person name="Westermann M."/>
            <person name="Marz M."/>
            <person name="Spaller T."/>
            <person name="Winckler T."/>
            <person name="Schaap P."/>
            <person name="Glockner G."/>
        </authorList>
    </citation>
    <scope>NUCLEOTIDE SEQUENCE [LARGE SCALE GENOMIC DNA]</scope>
    <source>
        <strain evidence="1 2">Jena</strain>
    </source>
</reference>
<dbReference type="InParanoid" id="A0A2P6NAN1"/>